<gene>
    <name evidence="1" type="ORF">D0433_09045</name>
</gene>
<dbReference type="EMBL" id="PHFL01000058">
    <property type="protein sequence ID" value="RFM23770.1"/>
    <property type="molecule type" value="Genomic_DNA"/>
</dbReference>
<accession>A0A395LZ11</accession>
<dbReference type="Proteomes" id="UP000266389">
    <property type="component" value="Unassembled WGS sequence"/>
</dbReference>
<sequence length="87" mass="8488">MSATVDGQSWTATSGTVFATYTPTTEGNALSVVGSQVQATSASAFTITINNVTGTGEFRLGLPGVGGAQGFAGYGIGTGAGSMPKHG</sequence>
<protein>
    <submittedName>
        <fullName evidence="1">Uncharacterized protein</fullName>
    </submittedName>
</protein>
<evidence type="ECO:0000313" key="2">
    <source>
        <dbReference type="Proteomes" id="UP000266389"/>
    </source>
</evidence>
<reference evidence="1 2" key="1">
    <citation type="journal article" date="2011" name="ISME J.">
        <title>Community ecology of hot spring cyanobacterial mats: predominant populations and their functional potential.</title>
        <authorList>
            <person name="Klatt C.G."/>
            <person name="Wood J.M."/>
            <person name="Rusch D.B."/>
            <person name="Bateson M.M."/>
            <person name="Hamamura N."/>
            <person name="Heidelberg J.F."/>
            <person name="Grossman A.R."/>
            <person name="Bhaya D."/>
            <person name="Cohan F.M."/>
            <person name="Kuhl M."/>
            <person name="Bryant D.A."/>
            <person name="Ward D.M."/>
        </authorList>
    </citation>
    <scope>NUCLEOTIDE SEQUENCE [LARGE SCALE GENOMIC DNA]</scope>
    <source>
        <strain evidence="1">OS</strain>
    </source>
</reference>
<name>A0A395LZ11_9BACT</name>
<evidence type="ECO:0000313" key="1">
    <source>
        <dbReference type="EMBL" id="RFM23770.1"/>
    </source>
</evidence>
<proteinExistence type="predicted"/>
<organism evidence="1 2">
    <name type="scientific">Candidatus Thermochlorobacter aerophilus</name>
    <dbReference type="NCBI Taxonomy" id="1868324"/>
    <lineage>
        <taxon>Bacteria</taxon>
        <taxon>Pseudomonadati</taxon>
        <taxon>Chlorobiota</taxon>
        <taxon>Chlorobiia</taxon>
        <taxon>Chlorobiales</taxon>
        <taxon>Candidatus Thermochlorobacteriaceae</taxon>
        <taxon>Candidatus Thermochlorobacter</taxon>
    </lineage>
</organism>
<comment type="caution">
    <text evidence="1">The sequence shown here is derived from an EMBL/GenBank/DDBJ whole genome shotgun (WGS) entry which is preliminary data.</text>
</comment>
<dbReference type="AlphaFoldDB" id="A0A395LZ11"/>